<dbReference type="InterPro" id="IPR036390">
    <property type="entry name" value="WH_DNA-bd_sf"/>
</dbReference>
<evidence type="ECO:0000313" key="6">
    <source>
        <dbReference type="Proteomes" id="UP000218387"/>
    </source>
</evidence>
<evidence type="ECO:0000256" key="1">
    <source>
        <dbReference type="ARBA" id="ARBA00023015"/>
    </source>
</evidence>
<proteinExistence type="predicted"/>
<dbReference type="RefSeq" id="WP_058695104.1">
    <property type="nucleotide sequence ID" value="NZ_CABJDW020000004.1"/>
</dbReference>
<sequence>MKYQHKLEKERMCPIEHGLEAFGGKWKARIICVLSLSSAMRYKELKKELSNITDTVLASMLKDLIADNLIIRTQYNEIPPRVEYSLTDKGRSVLPILQNICAWAKANTTRDLEAELPSCKSCSQLP</sequence>
<keyword evidence="3" id="KW-0804">Transcription</keyword>
<gene>
    <name evidence="5" type="ORF">CPZ25_000615</name>
</gene>
<feature type="domain" description="HTH hxlR-type" evidence="4">
    <location>
        <begin position="13"/>
        <end position="112"/>
    </location>
</feature>
<dbReference type="PANTHER" id="PTHR33204">
    <property type="entry name" value="TRANSCRIPTIONAL REGULATOR, MARR FAMILY"/>
    <property type="match status" value="1"/>
</dbReference>
<name>A0A4P9C3J2_EUBML</name>
<dbReference type="PROSITE" id="PS51118">
    <property type="entry name" value="HTH_HXLR"/>
    <property type="match status" value="1"/>
</dbReference>
<evidence type="ECO:0000259" key="4">
    <source>
        <dbReference type="PROSITE" id="PS51118"/>
    </source>
</evidence>
<dbReference type="Proteomes" id="UP000218387">
    <property type="component" value="Chromosome"/>
</dbReference>
<organism evidence="5 6">
    <name type="scientific">Eubacterium maltosivorans</name>
    <dbReference type="NCBI Taxonomy" id="2041044"/>
    <lineage>
        <taxon>Bacteria</taxon>
        <taxon>Bacillati</taxon>
        <taxon>Bacillota</taxon>
        <taxon>Clostridia</taxon>
        <taxon>Eubacteriales</taxon>
        <taxon>Eubacteriaceae</taxon>
        <taxon>Eubacterium</taxon>
    </lineage>
</organism>
<accession>A0A4P9C3J2</accession>
<dbReference type="InterPro" id="IPR002577">
    <property type="entry name" value="HTH_HxlR"/>
</dbReference>
<keyword evidence="6" id="KW-1185">Reference proteome</keyword>
<dbReference type="GO" id="GO:0003677">
    <property type="term" value="F:DNA binding"/>
    <property type="evidence" value="ECO:0007669"/>
    <property type="project" value="UniProtKB-KW"/>
</dbReference>
<dbReference type="EMBL" id="CP029487">
    <property type="protein sequence ID" value="QCT69867.1"/>
    <property type="molecule type" value="Genomic_DNA"/>
</dbReference>
<reference evidence="5 6" key="1">
    <citation type="submission" date="2018-05" db="EMBL/GenBank/DDBJ databases">
        <title>Genome comparison of Eubacterium sp.</title>
        <authorList>
            <person name="Feng Y."/>
            <person name="Sanchez-Andrea I."/>
            <person name="Stams A.J.M."/>
            <person name="De Vos W.M."/>
        </authorList>
    </citation>
    <scope>NUCLEOTIDE SEQUENCE [LARGE SCALE GENOMIC DNA]</scope>
    <source>
        <strain evidence="5 6">YI</strain>
    </source>
</reference>
<protein>
    <submittedName>
        <fullName evidence="5">Transcriptional regulator</fullName>
    </submittedName>
</protein>
<evidence type="ECO:0000256" key="3">
    <source>
        <dbReference type="ARBA" id="ARBA00023163"/>
    </source>
</evidence>
<dbReference type="PANTHER" id="PTHR33204:SF29">
    <property type="entry name" value="TRANSCRIPTIONAL REGULATOR"/>
    <property type="match status" value="1"/>
</dbReference>
<dbReference type="InterPro" id="IPR036388">
    <property type="entry name" value="WH-like_DNA-bd_sf"/>
</dbReference>
<evidence type="ECO:0000313" key="5">
    <source>
        <dbReference type="EMBL" id="QCT69867.1"/>
    </source>
</evidence>
<dbReference type="Pfam" id="PF01638">
    <property type="entry name" value="HxlR"/>
    <property type="match status" value="1"/>
</dbReference>
<keyword evidence="2" id="KW-0238">DNA-binding</keyword>
<dbReference type="AlphaFoldDB" id="A0A4P9C3J2"/>
<dbReference type="KEGG" id="emt:CPZ25_000615"/>
<dbReference type="SUPFAM" id="SSF46785">
    <property type="entry name" value="Winged helix' DNA-binding domain"/>
    <property type="match status" value="1"/>
</dbReference>
<evidence type="ECO:0000256" key="2">
    <source>
        <dbReference type="ARBA" id="ARBA00023125"/>
    </source>
</evidence>
<keyword evidence="1" id="KW-0805">Transcription regulation</keyword>
<dbReference type="Gene3D" id="1.10.10.10">
    <property type="entry name" value="Winged helix-like DNA-binding domain superfamily/Winged helix DNA-binding domain"/>
    <property type="match status" value="1"/>
</dbReference>